<organism evidence="12 13">
    <name type="scientific">Methanosarcina vacuolata Z-761</name>
    <dbReference type="NCBI Taxonomy" id="1434123"/>
    <lineage>
        <taxon>Archaea</taxon>
        <taxon>Methanobacteriati</taxon>
        <taxon>Methanobacteriota</taxon>
        <taxon>Stenosarchaea group</taxon>
        <taxon>Methanomicrobia</taxon>
        <taxon>Methanosarcinales</taxon>
        <taxon>Methanosarcinaceae</taxon>
        <taxon>Methanosarcina</taxon>
    </lineage>
</organism>
<dbReference type="SUPFAM" id="SSF53738">
    <property type="entry name" value="Phosphoglucomutase, first 3 domains"/>
    <property type="match status" value="3"/>
</dbReference>
<evidence type="ECO:0000256" key="6">
    <source>
        <dbReference type="HAMAP-Rule" id="MF_01554"/>
    </source>
</evidence>
<evidence type="ECO:0000259" key="10">
    <source>
        <dbReference type="Pfam" id="PF02879"/>
    </source>
</evidence>
<dbReference type="Gene3D" id="3.30.310.50">
    <property type="entry name" value="Alpha-D-phosphohexomutase, C-terminal domain"/>
    <property type="match status" value="1"/>
</dbReference>
<dbReference type="EC" id="5.4.2.10" evidence="6"/>
<dbReference type="FunFam" id="3.40.120.10:FF:000003">
    <property type="entry name" value="Phosphoglucosamine mutase"/>
    <property type="match status" value="1"/>
</dbReference>
<comment type="cofactor">
    <cofactor evidence="6">
        <name>Mg(2+)</name>
        <dbReference type="ChEBI" id="CHEBI:18420"/>
    </cofactor>
    <text evidence="6">Binds 1 Mg(2+) ion per subunit.</text>
</comment>
<dbReference type="FunFam" id="3.40.120.10:FF:000001">
    <property type="entry name" value="Phosphoglucosamine mutase"/>
    <property type="match status" value="1"/>
</dbReference>
<dbReference type="AlphaFoldDB" id="A0A0E3Q653"/>
<keyword evidence="13" id="KW-1185">Reference proteome</keyword>
<dbReference type="SUPFAM" id="SSF55957">
    <property type="entry name" value="Phosphoglucomutase, C-terminal domain"/>
    <property type="match status" value="1"/>
</dbReference>
<evidence type="ECO:0000259" key="11">
    <source>
        <dbReference type="Pfam" id="PF02880"/>
    </source>
</evidence>
<feature type="binding site" description="via phosphate group" evidence="6">
    <location>
        <position position="116"/>
    </location>
    <ligand>
        <name>Mg(2+)</name>
        <dbReference type="ChEBI" id="CHEBI:18420"/>
    </ligand>
</feature>
<feature type="domain" description="Alpha-D-phosphohexomutase alpha/beta/alpha" evidence="11">
    <location>
        <begin position="272"/>
        <end position="374"/>
    </location>
</feature>
<keyword evidence="3 6" id="KW-0479">Metal-binding</keyword>
<evidence type="ECO:0000259" key="9">
    <source>
        <dbReference type="Pfam" id="PF02878"/>
    </source>
</evidence>
<dbReference type="HAMAP" id="MF_01554_A">
    <property type="entry name" value="GlmM_A"/>
    <property type="match status" value="1"/>
</dbReference>
<dbReference type="PANTHER" id="PTHR43771">
    <property type="entry name" value="PHOSPHOMANNOMUTASE"/>
    <property type="match status" value="1"/>
</dbReference>
<proteinExistence type="inferred from homology"/>
<feature type="modified residue" description="Phosphoserine" evidence="6">
    <location>
        <position position="116"/>
    </location>
</feature>
<dbReference type="Pfam" id="PF00408">
    <property type="entry name" value="PGM_PMM_IV"/>
    <property type="match status" value="1"/>
</dbReference>
<reference evidence="12 13" key="1">
    <citation type="submission" date="2014-07" db="EMBL/GenBank/DDBJ databases">
        <title>Methanogenic archaea and the global carbon cycle.</title>
        <authorList>
            <person name="Henriksen J.R."/>
            <person name="Luke J."/>
            <person name="Reinhart S."/>
            <person name="Benedict M.N."/>
            <person name="Youngblut N.D."/>
            <person name="Metcalf M.E."/>
            <person name="Whitaker R.J."/>
            <person name="Metcalf W.W."/>
        </authorList>
    </citation>
    <scope>NUCLEOTIDE SEQUENCE [LARGE SCALE GENOMIC DNA]</scope>
    <source>
        <strain evidence="12 13">Z-761</strain>
    </source>
</reference>
<keyword evidence="4 6" id="KW-0460">Magnesium</keyword>
<keyword evidence="5 6" id="KW-0413">Isomerase</keyword>
<dbReference type="PATRIC" id="fig|1434123.4.peg.2346"/>
<name>A0A0E3Q653_9EURY</name>
<dbReference type="InterPro" id="IPR005846">
    <property type="entry name" value="A-D-PHexomutase_a/b/a-III"/>
</dbReference>
<dbReference type="InterPro" id="IPR036900">
    <property type="entry name" value="A-D-PHexomutase_C_sf"/>
</dbReference>
<comment type="similarity">
    <text evidence="1 6 7">Belongs to the phosphohexose mutase family.</text>
</comment>
<dbReference type="Pfam" id="PF02879">
    <property type="entry name" value="PGM_PMM_II"/>
    <property type="match status" value="1"/>
</dbReference>
<dbReference type="InterPro" id="IPR005844">
    <property type="entry name" value="A-D-PHexomutase_a/b/a-I"/>
</dbReference>
<feature type="domain" description="Alpha-D-phosphohexomutase C-terminal" evidence="8">
    <location>
        <begin position="385"/>
        <end position="455"/>
    </location>
</feature>
<evidence type="ECO:0000256" key="4">
    <source>
        <dbReference type="ARBA" id="ARBA00022842"/>
    </source>
</evidence>
<comment type="PTM">
    <text evidence="6">Activated by phosphorylation.</text>
</comment>
<gene>
    <name evidence="6" type="primary">glmM</name>
    <name evidence="12" type="ORF">MSVAZ_1930</name>
</gene>
<feature type="active site" description="Phosphoserine intermediate" evidence="6">
    <location>
        <position position="116"/>
    </location>
</feature>
<protein>
    <recommendedName>
        <fullName evidence="6">Probable phosphoglucosamine mutase</fullName>
        <ecNumber evidence="6">5.4.2.10</ecNumber>
    </recommendedName>
</protein>
<dbReference type="Proteomes" id="UP000033096">
    <property type="component" value="Chromosome"/>
</dbReference>
<dbReference type="Pfam" id="PF02880">
    <property type="entry name" value="PGM_PMM_III"/>
    <property type="match status" value="1"/>
</dbReference>
<comment type="function">
    <text evidence="6">Catalyzes the conversion of glucosamine-6-phosphate to glucosamine-1-phosphate.</text>
</comment>
<dbReference type="PRINTS" id="PR00509">
    <property type="entry name" value="PGMPMM"/>
</dbReference>
<dbReference type="GO" id="GO:0000287">
    <property type="term" value="F:magnesium ion binding"/>
    <property type="evidence" value="ECO:0007669"/>
    <property type="project" value="UniProtKB-UniRule"/>
</dbReference>
<accession>A0A0E3Q653</accession>
<evidence type="ECO:0000256" key="1">
    <source>
        <dbReference type="ARBA" id="ARBA00010231"/>
    </source>
</evidence>
<evidence type="ECO:0000259" key="8">
    <source>
        <dbReference type="Pfam" id="PF00408"/>
    </source>
</evidence>
<evidence type="ECO:0000313" key="12">
    <source>
        <dbReference type="EMBL" id="AKB44199.1"/>
    </source>
</evidence>
<evidence type="ECO:0000256" key="2">
    <source>
        <dbReference type="ARBA" id="ARBA00022553"/>
    </source>
</evidence>
<dbReference type="GO" id="GO:0005975">
    <property type="term" value="P:carbohydrate metabolic process"/>
    <property type="evidence" value="ECO:0007669"/>
    <property type="project" value="InterPro"/>
</dbReference>
<evidence type="ECO:0000256" key="5">
    <source>
        <dbReference type="ARBA" id="ARBA00023235"/>
    </source>
</evidence>
<dbReference type="InterPro" id="IPR005841">
    <property type="entry name" value="Alpha-D-phosphohexomutase_SF"/>
</dbReference>
<dbReference type="InterPro" id="IPR005843">
    <property type="entry name" value="A-D-PHexomutase_C"/>
</dbReference>
<feature type="binding site" evidence="6">
    <location>
        <position position="256"/>
    </location>
    <ligand>
        <name>Mg(2+)</name>
        <dbReference type="ChEBI" id="CHEBI:18420"/>
    </ligand>
</feature>
<dbReference type="CDD" id="cd03087">
    <property type="entry name" value="PGM_like1"/>
    <property type="match status" value="1"/>
</dbReference>
<dbReference type="PANTHER" id="PTHR43771:SF1">
    <property type="entry name" value="PHOSPHOMANNOMUTASE"/>
    <property type="match status" value="1"/>
</dbReference>
<dbReference type="HOGENOM" id="CLU_016950_7_1_2"/>
<dbReference type="Pfam" id="PF02878">
    <property type="entry name" value="PGM_PMM_I"/>
    <property type="match status" value="1"/>
</dbReference>
<comment type="catalytic activity">
    <reaction evidence="6">
        <text>alpha-D-glucosamine 1-phosphate = D-glucosamine 6-phosphate</text>
        <dbReference type="Rhea" id="RHEA:23424"/>
        <dbReference type="ChEBI" id="CHEBI:58516"/>
        <dbReference type="ChEBI" id="CHEBI:58725"/>
        <dbReference type="EC" id="5.4.2.10"/>
    </reaction>
</comment>
<dbReference type="EMBL" id="CP009520">
    <property type="protein sequence ID" value="AKB44199.1"/>
    <property type="molecule type" value="Genomic_DNA"/>
</dbReference>
<evidence type="ECO:0000313" key="13">
    <source>
        <dbReference type="Proteomes" id="UP000033096"/>
    </source>
</evidence>
<evidence type="ECO:0000256" key="3">
    <source>
        <dbReference type="ARBA" id="ARBA00022723"/>
    </source>
</evidence>
<dbReference type="PROSITE" id="PS00710">
    <property type="entry name" value="PGM_PMM"/>
    <property type="match status" value="1"/>
</dbReference>
<dbReference type="InterPro" id="IPR016055">
    <property type="entry name" value="A-D-PHexomutase_a/b/a-I/II/III"/>
</dbReference>
<dbReference type="InterPro" id="IPR005845">
    <property type="entry name" value="A-D-PHexomutase_a/b/a-II"/>
</dbReference>
<feature type="domain" description="Alpha-D-phosphohexomutase alpha/beta/alpha" evidence="9">
    <location>
        <begin position="27"/>
        <end position="152"/>
    </location>
</feature>
<keyword evidence="2 6" id="KW-0597">Phosphoprotein</keyword>
<dbReference type="GO" id="GO:0008966">
    <property type="term" value="F:phosphoglucosamine mutase activity"/>
    <property type="evidence" value="ECO:0007669"/>
    <property type="project" value="UniProtKB-UniRule"/>
</dbReference>
<dbReference type="KEGG" id="mvc:MSVAZ_1930"/>
<dbReference type="FunFam" id="3.30.310.50:FF:000009">
    <property type="entry name" value="Probable phosphoglucosamine mutase"/>
    <property type="match status" value="1"/>
</dbReference>
<dbReference type="STRING" id="1434123.MSVAZ_1930"/>
<feature type="binding site" evidence="6">
    <location>
        <position position="258"/>
    </location>
    <ligand>
        <name>Mg(2+)</name>
        <dbReference type="ChEBI" id="CHEBI:18420"/>
    </ligand>
</feature>
<dbReference type="NCBIfam" id="TIGR03990">
    <property type="entry name" value="Arch_GlmM"/>
    <property type="match status" value="1"/>
</dbReference>
<feature type="domain" description="Alpha-D-phosphohexomutase alpha/beta/alpha" evidence="10">
    <location>
        <begin position="175"/>
        <end position="267"/>
    </location>
</feature>
<sequence>MPENLKIKKQDNLEKKTLENFGMGYMKLFGSSGIRGIANKEITPELALNVGLVLGSRKKTAVIGRDPRVSAPMIEHALIAGMTATGCAVTEIGLVSTPTLAYASREYECGVMVTASHNPSEYVGIKLWNPDGMAFDSAQQEEIEKAIEDADFSLVPWNLIGKFEEDGNAIRAHMNMIKKLVGSSSLKVVLDCGCGAGGTITPYLLQELGCGVITLNAQPDGHFPARNPEPNDENLSMLKKAVVDFGADLGIAHDGDADRMMAVDEKGNFVSGDEMLAIFGLYECSGKKGTVVVPVDTSMMVGDSLKGSEIVRTRVGDVYVAEGIKKCGAIYGGEPSGSWIFPKISYCPDGIYAAAKLVEIVKEKKLSKLREELPRYATKRGALPCANDKKAEFMEKVKAKLEPMGKVLDIDGIRVEMDNGWVLIRPSGTEAKVRITAEARENVDEIFEMAEKLAKEALK</sequence>
<dbReference type="InterPro" id="IPR024086">
    <property type="entry name" value="GlmM_arc-type"/>
</dbReference>
<evidence type="ECO:0000256" key="7">
    <source>
        <dbReference type="RuleBase" id="RU004326"/>
    </source>
</evidence>
<dbReference type="InterPro" id="IPR023666">
    <property type="entry name" value="GlmM_arc"/>
</dbReference>
<feature type="binding site" evidence="6">
    <location>
        <position position="254"/>
    </location>
    <ligand>
        <name>Mg(2+)</name>
        <dbReference type="ChEBI" id="CHEBI:18420"/>
    </ligand>
</feature>
<dbReference type="Gene3D" id="3.40.120.10">
    <property type="entry name" value="Alpha-D-Glucose-1,6-Bisphosphate, subunit A, domain 3"/>
    <property type="match status" value="3"/>
</dbReference>
<dbReference type="InterPro" id="IPR016066">
    <property type="entry name" value="A-D-PHexomutase_CS"/>
</dbReference>